<dbReference type="Proteomes" id="UP000216063">
    <property type="component" value="Unassembled WGS sequence"/>
</dbReference>
<protein>
    <submittedName>
        <fullName evidence="2">Uncharacterized protein</fullName>
    </submittedName>
</protein>
<dbReference type="SUPFAM" id="SSF47413">
    <property type="entry name" value="lambda repressor-like DNA-binding domains"/>
    <property type="match status" value="1"/>
</dbReference>
<dbReference type="GO" id="GO:0003677">
    <property type="term" value="F:DNA binding"/>
    <property type="evidence" value="ECO:0007669"/>
    <property type="project" value="InterPro"/>
</dbReference>
<sequence>MTTNDWKRVADKVIARRVELGMLTTTALAKRANLTPRALGDVENARRTNYTQGTKAQIEYALDWVYGSIDDILAGHEPTPADPSDTTTTPVDPIGDQINQQSLHDLITTYGAIRAQPAAERMDAMLKALRRSIHAVRTILLKDDERTVRANAIDALNPADAAVTFLQQDLEELEGGRRAGSPVSTQGDDVVTDRDFDAALAASLTDSPHHEQDSPELFRRPGAAGDDG</sequence>
<proteinExistence type="predicted"/>
<dbReference type="InterPro" id="IPR010982">
    <property type="entry name" value="Lambda_DNA-bd_dom_sf"/>
</dbReference>
<name>A0A255DCL5_9MYCO</name>
<evidence type="ECO:0000256" key="1">
    <source>
        <dbReference type="SAM" id="MobiDB-lite"/>
    </source>
</evidence>
<evidence type="ECO:0000313" key="3">
    <source>
        <dbReference type="Proteomes" id="UP000216063"/>
    </source>
</evidence>
<keyword evidence="3" id="KW-1185">Reference proteome</keyword>
<dbReference type="AlphaFoldDB" id="A0A255DCL5"/>
<comment type="caution">
    <text evidence="2">The sequence shown here is derived from an EMBL/GenBank/DDBJ whole genome shotgun (WGS) entry which is preliminary data.</text>
</comment>
<dbReference type="RefSeq" id="WP_094482914.1">
    <property type="nucleotide sequence ID" value="NZ_NOZR01000019.1"/>
</dbReference>
<dbReference type="EMBL" id="NOZR01000019">
    <property type="protein sequence ID" value="OYN76850.1"/>
    <property type="molecule type" value="Genomic_DNA"/>
</dbReference>
<feature type="compositionally biased region" description="Basic and acidic residues" evidence="1">
    <location>
        <begin position="207"/>
        <end position="219"/>
    </location>
</feature>
<gene>
    <name evidence="2" type="ORF">CG716_20265</name>
</gene>
<evidence type="ECO:0000313" key="2">
    <source>
        <dbReference type="EMBL" id="OYN76850.1"/>
    </source>
</evidence>
<organism evidence="2 3">
    <name type="scientific">Mycolicibacterium sphagni</name>
    <dbReference type="NCBI Taxonomy" id="1786"/>
    <lineage>
        <taxon>Bacteria</taxon>
        <taxon>Bacillati</taxon>
        <taxon>Actinomycetota</taxon>
        <taxon>Actinomycetes</taxon>
        <taxon>Mycobacteriales</taxon>
        <taxon>Mycobacteriaceae</taxon>
        <taxon>Mycolicibacterium</taxon>
    </lineage>
</organism>
<dbReference type="OrthoDB" id="4571956at2"/>
<reference evidence="2 3" key="1">
    <citation type="submission" date="2017-07" db="EMBL/GenBank/DDBJ databases">
        <title>The new phylogeny of genus Mycobacterium.</title>
        <authorList>
            <person name="Tortoli E."/>
            <person name="Trovato A."/>
            <person name="Cirillo D.M."/>
        </authorList>
    </citation>
    <scope>NUCLEOTIDE SEQUENCE [LARGE SCALE GENOMIC DNA]</scope>
    <source>
        <strain evidence="2 3">ATCC 33027</strain>
    </source>
</reference>
<accession>A0A255DCL5</accession>
<feature type="region of interest" description="Disordered" evidence="1">
    <location>
        <begin position="204"/>
        <end position="228"/>
    </location>
</feature>